<dbReference type="Gene3D" id="3.10.10.10">
    <property type="entry name" value="HIV Type 1 Reverse Transcriptase, subunit A, domain 1"/>
    <property type="match status" value="1"/>
</dbReference>
<protein>
    <submittedName>
        <fullName evidence="2">Uncharacterized protein</fullName>
    </submittedName>
</protein>
<gene>
    <name evidence="2" type="primary">Nfu_g_1_024273</name>
</gene>
<dbReference type="InterPro" id="IPR043502">
    <property type="entry name" value="DNA/RNA_pol_sf"/>
</dbReference>
<name>A0A1A7ZH29_NOTFU</name>
<dbReference type="PANTHER" id="PTHR15503">
    <property type="entry name" value="LDOC1 RELATED"/>
    <property type="match status" value="1"/>
</dbReference>
<organism evidence="2">
    <name type="scientific">Nothobranchius furzeri</name>
    <name type="common">Turquoise killifish</name>
    <dbReference type="NCBI Taxonomy" id="105023"/>
    <lineage>
        <taxon>Eukaryota</taxon>
        <taxon>Metazoa</taxon>
        <taxon>Chordata</taxon>
        <taxon>Craniata</taxon>
        <taxon>Vertebrata</taxon>
        <taxon>Euteleostomi</taxon>
        <taxon>Actinopterygii</taxon>
        <taxon>Neopterygii</taxon>
        <taxon>Teleostei</taxon>
        <taxon>Neoteleostei</taxon>
        <taxon>Acanthomorphata</taxon>
        <taxon>Ovalentaria</taxon>
        <taxon>Atherinomorphae</taxon>
        <taxon>Cyprinodontiformes</taxon>
        <taxon>Nothobranchiidae</taxon>
        <taxon>Nothobranchius</taxon>
    </lineage>
</organism>
<dbReference type="InterPro" id="IPR032567">
    <property type="entry name" value="RTL1-rel"/>
</dbReference>
<reference evidence="2" key="2">
    <citation type="submission" date="2016-06" db="EMBL/GenBank/DDBJ databases">
        <title>The genome of a short-lived fish provides insights into sex chromosome evolution and the genetic control of aging.</title>
        <authorList>
            <person name="Reichwald K."/>
            <person name="Felder M."/>
            <person name="Petzold A."/>
            <person name="Koch P."/>
            <person name="Groth M."/>
            <person name="Platzer M."/>
        </authorList>
    </citation>
    <scope>NUCLEOTIDE SEQUENCE</scope>
    <source>
        <tissue evidence="2">Brain</tissue>
    </source>
</reference>
<feature type="non-terminal residue" evidence="2">
    <location>
        <position position="1"/>
    </location>
</feature>
<sequence length="189" mass="20272">LEDQSGSSPFCLSPCLLSANIVAQAPAPSPLSPPDLSLVPPEYHDLQMVFSKDRAASLPPHCPHNCCIDLLQGAILPSSRLYSLSKPERESMATHISELLATGIIRPSTSSLGAGYLIKSLSKTDIPCLCSHLLLILYRTLPFSQSWTFVTPTTSSESGKATSGRRSLRPPWATTNISSCPNPNPLCKS</sequence>
<reference evidence="2" key="1">
    <citation type="submission" date="2016-05" db="EMBL/GenBank/DDBJ databases">
        <authorList>
            <person name="Lavstsen T."/>
            <person name="Jespersen J.S."/>
        </authorList>
    </citation>
    <scope>NUCLEOTIDE SEQUENCE</scope>
    <source>
        <tissue evidence="2">Brain</tissue>
    </source>
</reference>
<dbReference type="PANTHER" id="PTHR15503:SF36">
    <property type="entry name" value="RETROTRANSPOSON GAG-LIKE PROTEIN 5"/>
    <property type="match status" value="1"/>
</dbReference>
<evidence type="ECO:0000256" key="1">
    <source>
        <dbReference type="SAM" id="MobiDB-lite"/>
    </source>
</evidence>
<feature type="non-terminal residue" evidence="2">
    <location>
        <position position="189"/>
    </location>
</feature>
<feature type="region of interest" description="Disordered" evidence="1">
    <location>
        <begin position="153"/>
        <end position="189"/>
    </location>
</feature>
<proteinExistence type="predicted"/>
<dbReference type="EMBL" id="HADY01002890">
    <property type="protein sequence ID" value="SBP41375.1"/>
    <property type="molecule type" value="Transcribed_RNA"/>
</dbReference>
<feature type="compositionally biased region" description="Polar residues" evidence="1">
    <location>
        <begin position="153"/>
        <end position="165"/>
    </location>
</feature>
<evidence type="ECO:0000313" key="2">
    <source>
        <dbReference type="EMBL" id="SBP41375.1"/>
    </source>
</evidence>
<dbReference type="AlphaFoldDB" id="A0A1A7ZH29"/>
<accession>A0A1A7ZH29</accession>
<dbReference type="SUPFAM" id="SSF56672">
    <property type="entry name" value="DNA/RNA polymerases"/>
    <property type="match status" value="1"/>
</dbReference>